<dbReference type="SMART" id="SM00088">
    <property type="entry name" value="PINT"/>
    <property type="match status" value="1"/>
</dbReference>
<dbReference type="FunFam" id="4.10.860.10:FF:000001">
    <property type="entry name" value="Eukaryotic translation initiation factor 3 subunit A"/>
    <property type="match status" value="1"/>
</dbReference>
<accession>A0AAV4GRB8</accession>
<evidence type="ECO:0000256" key="6">
    <source>
        <dbReference type="HAMAP-Rule" id="MF_03000"/>
    </source>
</evidence>
<dbReference type="GO" id="GO:0043614">
    <property type="term" value="C:multi-eIF complex"/>
    <property type="evidence" value="ECO:0007669"/>
    <property type="project" value="TreeGrafter"/>
</dbReference>
<evidence type="ECO:0000313" key="10">
    <source>
        <dbReference type="Proteomes" id="UP000762676"/>
    </source>
</evidence>
<gene>
    <name evidence="9" type="ORF">ElyMa_000733600</name>
</gene>
<keyword evidence="3 6" id="KW-0396">Initiation factor</keyword>
<dbReference type="Pfam" id="PF22591">
    <property type="entry name" value="eIF3a_PCI_TPR-like"/>
    <property type="match status" value="1"/>
</dbReference>
<feature type="coiled-coil region" evidence="6">
    <location>
        <begin position="664"/>
        <end position="698"/>
    </location>
</feature>
<proteinExistence type="inferred from homology"/>
<dbReference type="GO" id="GO:0071541">
    <property type="term" value="C:eukaryotic translation initiation factor 3 complex, eIF3m"/>
    <property type="evidence" value="ECO:0007669"/>
    <property type="project" value="TreeGrafter"/>
</dbReference>
<dbReference type="EMBL" id="BMAT01001486">
    <property type="protein sequence ID" value="GFR86900.1"/>
    <property type="molecule type" value="Genomic_DNA"/>
</dbReference>
<protein>
    <recommendedName>
        <fullName evidence="6">Eukaryotic translation initiation factor 3 subunit A</fullName>
        <shortName evidence="6">eIF3a</shortName>
    </recommendedName>
    <alternativeName>
        <fullName evidence="6">Eukaryotic translation initiation factor 3 subunit 10</fullName>
    </alternativeName>
</protein>
<dbReference type="PROSITE" id="PS50250">
    <property type="entry name" value="PCI"/>
    <property type="match status" value="1"/>
</dbReference>
<feature type="compositionally biased region" description="Basic and acidic residues" evidence="7">
    <location>
        <begin position="809"/>
        <end position="900"/>
    </location>
</feature>
<evidence type="ECO:0000256" key="1">
    <source>
        <dbReference type="ARBA" id="ARBA00004496"/>
    </source>
</evidence>
<dbReference type="GO" id="GO:0002188">
    <property type="term" value="P:translation reinitiation"/>
    <property type="evidence" value="ECO:0007669"/>
    <property type="project" value="TreeGrafter"/>
</dbReference>
<dbReference type="GO" id="GO:0001732">
    <property type="term" value="P:formation of cytoplasmic translation initiation complex"/>
    <property type="evidence" value="ECO:0007669"/>
    <property type="project" value="UniProtKB-UniRule"/>
</dbReference>
<dbReference type="InterPro" id="IPR054711">
    <property type="entry name" value="eIF3a_PCI_TPR-like"/>
</dbReference>
<dbReference type="GO" id="GO:0003743">
    <property type="term" value="F:translation initiation factor activity"/>
    <property type="evidence" value="ECO:0007669"/>
    <property type="project" value="UniProtKB-UniRule"/>
</dbReference>
<evidence type="ECO:0000259" key="8">
    <source>
        <dbReference type="PROSITE" id="PS50250"/>
    </source>
</evidence>
<sequence>MPTYFQRPENALKRADEFIDVGKEQRALDALYDVIKSKKHRTWQKTHEPIMGKYLKLCVELRKSHIAKEGLYQYKNICQQVNISSLVEVVKNYIALAEEKTEAARKESHQTVVDIDDLDLPDSPESLLLKAVSGEDLQDRTDRAILTPWVKFLWESYRQCLDLLRNNSRVERLYQDIAQQAFKFCLKYSRKTEFRKLCDNLRTHLGHIHKHQHQQTAINLNNPDSQAMHLETRLVQLDSAISMELWQEAFKAVEDIHGLITLSKKPPKPSLMANYYQKLGLVFSKSGNHLFHACTLHRLFNLSREQRKNLSQDELQKMASRVLCATLAIPIPPSRNVIGNLLVLDESAVEKQRKLATLLMLQTPPTRQSLVKDLVKYGSIQFAHADLQSLYQFLEVDFHPLSLYKKVKPVVEFIQQNEDLAQYVPQLEDIIITRVLKQVSQVYQQVKFSRFADLVPFASNYRLESVIVDAAKTLELQVRIDHRSRSLSFGTDLGVSQKEDIPEGPYIQSMPSEQIRNQVISIAQALNQAQEIIGPKKSTLIEEEELKAAILNNYRLTARKEHARILQRRHIIENRKEQLEQNQDQREREEQEQQDEMKRKAYEAEMARLEREAEERNKQRQLEEHEQIKRRHVKERLEELRKTPQGSKILQNIDEEEIAELDVDEIMAKQVEQLEKEKKELQERLKGQEKKVDYLARAKRIEELSLLQDQAEEDQKARKLFWEEQEKLRIETLKEERKHALETKSRLVLMKADLDTFTSGLKKAKKSEYEEKLEAFKRQLAEERATRMCERKKKRKEERRIKWLREKEEARQRAVDEMMKREREEKERLEQERREEEERAYLEKKAKLDEQMRKQLAREKEIEEKEAKRKEEERQQAEQRRRGPDSDRDRDREPEGEWRRSGPPSGGPVDEPDAGESKTWRPKPGGWRDRDPEREGGWRSRDPENEDREKDDPRGRNAPRDFRGPPRDRDDRDLRGPPRDRDRDFRGPSRDDRDGPRGPRDDFRGPPRDRDRDNFRGPPRDRERDDFRGPPRDRDFRDRGPPRDDRGPRDERGPPRDDWRSGRSDDRPRPEGDSWRSGPRDGPRDSWRDRRDDRGPSRRDDWRGGDRAPPRDGPRDGGWRDRERDEPRRGGDRDEQRRGGGGDRDEGSWRRGPLPDREDKRGGFERDERRGPPRDERDRRGPPRDDQRGPRPERDGGAWRRDGPPKDREPQEKSDDGWTTVVR</sequence>
<dbReference type="Gene3D" id="4.10.860.10">
    <property type="entry name" value="UVR domain"/>
    <property type="match status" value="1"/>
</dbReference>
<keyword evidence="4 6" id="KW-0694">RNA-binding</keyword>
<dbReference type="PANTHER" id="PTHR14005">
    <property type="entry name" value="EUKARYOTIC TRANSLATION INITIATION FACTOR 3, THETA SUBUNIT"/>
    <property type="match status" value="1"/>
</dbReference>
<dbReference type="GO" id="GO:0033290">
    <property type="term" value="C:eukaryotic 48S preinitiation complex"/>
    <property type="evidence" value="ECO:0007669"/>
    <property type="project" value="UniProtKB-UniRule"/>
</dbReference>
<dbReference type="AlphaFoldDB" id="A0AAV4GRB8"/>
<feature type="region of interest" description="Disordered" evidence="7">
    <location>
        <begin position="809"/>
        <end position="1223"/>
    </location>
</feature>
<keyword evidence="6" id="KW-0175">Coiled coil</keyword>
<feature type="region of interest" description="Disordered" evidence="7">
    <location>
        <begin position="576"/>
        <end position="598"/>
    </location>
</feature>
<comment type="subcellular location">
    <subcellularLocation>
        <location evidence="1 6">Cytoplasm</location>
    </subcellularLocation>
</comment>
<name>A0AAV4GRB8_9GAST</name>
<feature type="domain" description="PCI" evidence="8">
    <location>
        <begin position="315"/>
        <end position="494"/>
    </location>
</feature>
<evidence type="ECO:0000313" key="9">
    <source>
        <dbReference type="EMBL" id="GFR86900.1"/>
    </source>
</evidence>
<dbReference type="GO" id="GO:0071540">
    <property type="term" value="C:eukaryotic translation initiation factor 3 complex, eIF3e"/>
    <property type="evidence" value="ECO:0007669"/>
    <property type="project" value="TreeGrafter"/>
</dbReference>
<comment type="caution">
    <text evidence="9">The sequence shown here is derived from an EMBL/GenBank/DDBJ whole genome shotgun (WGS) entry which is preliminary data.</text>
</comment>
<keyword evidence="2 6" id="KW-0963">Cytoplasm</keyword>
<dbReference type="Proteomes" id="UP000762676">
    <property type="component" value="Unassembled WGS sequence"/>
</dbReference>
<dbReference type="Pfam" id="PF01399">
    <property type="entry name" value="PCI"/>
    <property type="match status" value="1"/>
</dbReference>
<dbReference type="GO" id="GO:0003729">
    <property type="term" value="F:mRNA binding"/>
    <property type="evidence" value="ECO:0007669"/>
    <property type="project" value="TreeGrafter"/>
</dbReference>
<keyword evidence="5 6" id="KW-0648">Protein biosynthesis</keyword>
<feature type="compositionally biased region" description="Basic and acidic residues" evidence="7">
    <location>
        <begin position="926"/>
        <end position="1216"/>
    </location>
</feature>
<evidence type="ECO:0000256" key="4">
    <source>
        <dbReference type="ARBA" id="ARBA00022884"/>
    </source>
</evidence>
<evidence type="ECO:0000256" key="5">
    <source>
        <dbReference type="ARBA" id="ARBA00022917"/>
    </source>
</evidence>
<reference evidence="9 10" key="1">
    <citation type="journal article" date="2021" name="Elife">
        <title>Chloroplast acquisition without the gene transfer in kleptoplastic sea slugs, Plakobranchus ocellatus.</title>
        <authorList>
            <person name="Maeda T."/>
            <person name="Takahashi S."/>
            <person name="Yoshida T."/>
            <person name="Shimamura S."/>
            <person name="Takaki Y."/>
            <person name="Nagai Y."/>
            <person name="Toyoda A."/>
            <person name="Suzuki Y."/>
            <person name="Arimoto A."/>
            <person name="Ishii H."/>
            <person name="Satoh N."/>
            <person name="Nishiyama T."/>
            <person name="Hasebe M."/>
            <person name="Maruyama T."/>
            <person name="Minagawa J."/>
            <person name="Obokata J."/>
            <person name="Shigenobu S."/>
        </authorList>
    </citation>
    <scope>NUCLEOTIDE SEQUENCE [LARGE SCALE GENOMIC DNA]</scope>
</reference>
<dbReference type="InterPro" id="IPR027512">
    <property type="entry name" value="EIF3A"/>
</dbReference>
<evidence type="ECO:0000256" key="3">
    <source>
        <dbReference type="ARBA" id="ARBA00022540"/>
    </source>
</evidence>
<evidence type="ECO:0000256" key="2">
    <source>
        <dbReference type="ARBA" id="ARBA00022490"/>
    </source>
</evidence>
<comment type="function">
    <text evidence="6">RNA-binding component of the eukaryotic translation initiation factor 3 (eIF-3) complex, which is involved in protein synthesis of a specialized repertoire of mRNAs and, together with other initiation factors, stimulates binding of mRNA and methionyl-tRNAi to the 40S ribosome. The eIF-3 complex specifically targets and initiates translation of a subset of mRNAs involved in cell proliferation.</text>
</comment>
<dbReference type="GO" id="GO:0016282">
    <property type="term" value="C:eukaryotic 43S preinitiation complex"/>
    <property type="evidence" value="ECO:0007669"/>
    <property type="project" value="UniProtKB-UniRule"/>
</dbReference>
<comment type="similarity">
    <text evidence="6">Belongs to the eIF-3 subunit A family.</text>
</comment>
<evidence type="ECO:0000256" key="7">
    <source>
        <dbReference type="SAM" id="MobiDB-lite"/>
    </source>
</evidence>
<dbReference type="Gene3D" id="1.25.40.860">
    <property type="match status" value="2"/>
</dbReference>
<keyword evidence="10" id="KW-1185">Reference proteome</keyword>
<organism evidence="9 10">
    <name type="scientific">Elysia marginata</name>
    <dbReference type="NCBI Taxonomy" id="1093978"/>
    <lineage>
        <taxon>Eukaryota</taxon>
        <taxon>Metazoa</taxon>
        <taxon>Spiralia</taxon>
        <taxon>Lophotrochozoa</taxon>
        <taxon>Mollusca</taxon>
        <taxon>Gastropoda</taxon>
        <taxon>Heterobranchia</taxon>
        <taxon>Euthyneura</taxon>
        <taxon>Panpulmonata</taxon>
        <taxon>Sacoglossa</taxon>
        <taxon>Placobranchoidea</taxon>
        <taxon>Plakobranchidae</taxon>
        <taxon>Elysia</taxon>
    </lineage>
</organism>
<dbReference type="PANTHER" id="PTHR14005:SF0">
    <property type="entry name" value="EUKARYOTIC TRANSLATION INITIATION FACTOR 3 SUBUNIT A"/>
    <property type="match status" value="1"/>
</dbReference>
<dbReference type="InterPro" id="IPR000717">
    <property type="entry name" value="PCI_dom"/>
</dbReference>
<dbReference type="HAMAP" id="MF_03000">
    <property type="entry name" value="eIF3a"/>
    <property type="match status" value="1"/>
</dbReference>
<comment type="subunit">
    <text evidence="6">Component of the eukaryotic translation initiation factor 3 (eIF-3) complex.</text>
</comment>